<dbReference type="RefSeq" id="WP_157708703.1">
    <property type="nucleotide sequence ID" value="NZ_CP034348.1"/>
</dbReference>
<sequence>MQEPLYVIPDIHGYKDKLDAALGLIEAEGGVQARVVFLGDLVDRGPDSRGVIQTLIDGIAEGRDWTVIRGNHDQLFLEFLDSGQITSPRLRDSLTWISKTMGAQETLASYGITVSEADPNWNAARQAVPDAHRAFLASLPLTLHTEDLILVHAGIMPGVPLGLQTAEDLMWIREPFLSDPRDHGKLIVHGHSPVQWPEHHGNRVALDGGAGWGRDLHVAVFEGRDCWLLSTHGREALLPRDVTL</sequence>
<reference evidence="3" key="1">
    <citation type="submission" date="2018-12" db="EMBL/GenBank/DDBJ databases">
        <title>Complete genome sequence of Roseovarius sp. MME-070.</title>
        <authorList>
            <person name="Nam Y.-D."/>
            <person name="Kang J."/>
            <person name="Chung W.-H."/>
            <person name="Park Y.S."/>
        </authorList>
    </citation>
    <scope>NUCLEOTIDE SEQUENCE [LARGE SCALE GENOMIC DNA]</scope>
    <source>
        <strain evidence="3">MME-070</strain>
    </source>
</reference>
<dbReference type="Gene3D" id="3.60.21.10">
    <property type="match status" value="1"/>
</dbReference>
<dbReference type="GO" id="GO:0110154">
    <property type="term" value="P:RNA decapping"/>
    <property type="evidence" value="ECO:0007669"/>
    <property type="project" value="TreeGrafter"/>
</dbReference>
<dbReference type="EMBL" id="CP034348">
    <property type="protein sequence ID" value="QGY00022.1"/>
    <property type="molecule type" value="Genomic_DNA"/>
</dbReference>
<name>A0A6I6IWL0_9RHOB</name>
<dbReference type="CDD" id="cd00144">
    <property type="entry name" value="MPP_PPP_family"/>
    <property type="match status" value="1"/>
</dbReference>
<dbReference type="GO" id="GO:0008803">
    <property type="term" value="F:bis(5'-nucleosyl)-tetraphosphatase (symmetrical) activity"/>
    <property type="evidence" value="ECO:0007669"/>
    <property type="project" value="TreeGrafter"/>
</dbReference>
<gene>
    <name evidence="2" type="ORF">EI983_17795</name>
</gene>
<evidence type="ECO:0000313" key="2">
    <source>
        <dbReference type="EMBL" id="QGY00022.1"/>
    </source>
</evidence>
<dbReference type="OrthoDB" id="9807890at2"/>
<proteinExistence type="predicted"/>
<protein>
    <submittedName>
        <fullName evidence="2">Serine/threonine protein phosphatase</fullName>
    </submittedName>
</protein>
<dbReference type="GO" id="GO:0005737">
    <property type="term" value="C:cytoplasm"/>
    <property type="evidence" value="ECO:0007669"/>
    <property type="project" value="TreeGrafter"/>
</dbReference>
<dbReference type="KEGG" id="rom:EI983_17795"/>
<dbReference type="AlphaFoldDB" id="A0A6I6IWL0"/>
<evidence type="ECO:0000259" key="1">
    <source>
        <dbReference type="Pfam" id="PF00149"/>
    </source>
</evidence>
<accession>A0A6I6IWL0</accession>
<keyword evidence="3" id="KW-1185">Reference proteome</keyword>
<dbReference type="Proteomes" id="UP000428330">
    <property type="component" value="Chromosome"/>
</dbReference>
<organism evidence="2 3">
    <name type="scientific">Roseovarius faecimaris</name>
    <dbReference type="NCBI Taxonomy" id="2494550"/>
    <lineage>
        <taxon>Bacteria</taxon>
        <taxon>Pseudomonadati</taxon>
        <taxon>Pseudomonadota</taxon>
        <taxon>Alphaproteobacteria</taxon>
        <taxon>Rhodobacterales</taxon>
        <taxon>Roseobacteraceae</taxon>
        <taxon>Roseovarius</taxon>
    </lineage>
</organism>
<evidence type="ECO:0000313" key="3">
    <source>
        <dbReference type="Proteomes" id="UP000428330"/>
    </source>
</evidence>
<dbReference type="GO" id="GO:0016791">
    <property type="term" value="F:phosphatase activity"/>
    <property type="evidence" value="ECO:0007669"/>
    <property type="project" value="TreeGrafter"/>
</dbReference>
<dbReference type="InterPro" id="IPR050126">
    <property type="entry name" value="Ap4A_hydrolase"/>
</dbReference>
<dbReference type="InterPro" id="IPR029052">
    <property type="entry name" value="Metallo-depent_PP-like"/>
</dbReference>
<dbReference type="PANTHER" id="PTHR42850">
    <property type="entry name" value="METALLOPHOSPHOESTERASE"/>
    <property type="match status" value="1"/>
</dbReference>
<dbReference type="SUPFAM" id="SSF56300">
    <property type="entry name" value="Metallo-dependent phosphatases"/>
    <property type="match status" value="1"/>
</dbReference>
<dbReference type="PANTHER" id="PTHR42850:SF4">
    <property type="entry name" value="ZINC-DEPENDENT ENDOPOLYPHOSPHATASE"/>
    <property type="match status" value="1"/>
</dbReference>
<dbReference type="Pfam" id="PF00149">
    <property type="entry name" value="Metallophos"/>
    <property type="match status" value="1"/>
</dbReference>
<feature type="domain" description="Calcineurin-like phosphoesterase" evidence="1">
    <location>
        <begin position="5"/>
        <end position="204"/>
    </location>
</feature>
<dbReference type="InterPro" id="IPR004843">
    <property type="entry name" value="Calcineurin-like_PHP"/>
</dbReference>